<dbReference type="GO" id="GO:0005506">
    <property type="term" value="F:iron ion binding"/>
    <property type="evidence" value="ECO:0007669"/>
    <property type="project" value="UniProtKB-UniRule"/>
</dbReference>
<keyword evidence="5 8" id="KW-0408">Iron</keyword>
<evidence type="ECO:0000256" key="2">
    <source>
        <dbReference type="ARBA" id="ARBA00022448"/>
    </source>
</evidence>
<evidence type="ECO:0000256" key="7">
    <source>
        <dbReference type="ARBA" id="ARBA00023291"/>
    </source>
</evidence>
<name>A0A7H8N5N6_9ACTN</name>
<dbReference type="Gene3D" id="3.30.70.20">
    <property type="match status" value="1"/>
</dbReference>
<evidence type="ECO:0000256" key="1">
    <source>
        <dbReference type="ARBA" id="ARBA00001927"/>
    </source>
</evidence>
<evidence type="ECO:0000259" key="9">
    <source>
        <dbReference type="PROSITE" id="PS51379"/>
    </source>
</evidence>
<dbReference type="InterPro" id="IPR051269">
    <property type="entry name" value="Fe-S_cluster_ET"/>
</dbReference>
<dbReference type="PANTHER" id="PTHR36923">
    <property type="entry name" value="FERREDOXIN"/>
    <property type="match status" value="1"/>
</dbReference>
<keyword evidence="3 8" id="KW-0479">Metal-binding</keyword>
<dbReference type="Pfam" id="PF13370">
    <property type="entry name" value="Fer4_13"/>
    <property type="match status" value="1"/>
</dbReference>
<evidence type="ECO:0000256" key="6">
    <source>
        <dbReference type="ARBA" id="ARBA00023014"/>
    </source>
</evidence>
<dbReference type="SUPFAM" id="SSF54862">
    <property type="entry name" value="4Fe-4S ferredoxins"/>
    <property type="match status" value="1"/>
</dbReference>
<dbReference type="GO" id="GO:0009055">
    <property type="term" value="F:electron transfer activity"/>
    <property type="evidence" value="ECO:0007669"/>
    <property type="project" value="UniProtKB-UniRule"/>
</dbReference>
<evidence type="ECO:0000313" key="11">
    <source>
        <dbReference type="Proteomes" id="UP000509303"/>
    </source>
</evidence>
<accession>A0A7H8N5N6</accession>
<dbReference type="PRINTS" id="PR00352">
    <property type="entry name" value="3FE4SFRDOXIN"/>
</dbReference>
<evidence type="ECO:0000313" key="10">
    <source>
        <dbReference type="EMBL" id="QKW49636.1"/>
    </source>
</evidence>
<dbReference type="GO" id="GO:0051538">
    <property type="term" value="F:3 iron, 4 sulfur cluster binding"/>
    <property type="evidence" value="ECO:0007669"/>
    <property type="project" value="UniProtKB-KW"/>
</dbReference>
<gene>
    <name evidence="10" type="ORF">HUT08_08805</name>
</gene>
<dbReference type="PROSITE" id="PS51379">
    <property type="entry name" value="4FE4S_FER_2"/>
    <property type="match status" value="1"/>
</dbReference>
<keyword evidence="4 8" id="KW-0249">Electron transport</keyword>
<evidence type="ECO:0000256" key="8">
    <source>
        <dbReference type="RuleBase" id="RU368020"/>
    </source>
</evidence>
<evidence type="ECO:0000256" key="4">
    <source>
        <dbReference type="ARBA" id="ARBA00022982"/>
    </source>
</evidence>
<keyword evidence="6 8" id="KW-0411">Iron-sulfur</keyword>
<dbReference type="EMBL" id="CP054929">
    <property type="protein sequence ID" value="QKW49636.1"/>
    <property type="molecule type" value="Genomic_DNA"/>
</dbReference>
<keyword evidence="2 8" id="KW-0813">Transport</keyword>
<dbReference type="Proteomes" id="UP000509303">
    <property type="component" value="Chromosome"/>
</dbReference>
<dbReference type="InterPro" id="IPR001080">
    <property type="entry name" value="3Fe4S_ferredoxin"/>
</dbReference>
<feature type="domain" description="4Fe-4S ferredoxin-type" evidence="9">
    <location>
        <begin position="5"/>
        <end position="33"/>
    </location>
</feature>
<organism evidence="10 11">
    <name type="scientific">Streptomyces buecherae</name>
    <dbReference type="NCBI Taxonomy" id="2763006"/>
    <lineage>
        <taxon>Bacteria</taxon>
        <taxon>Bacillati</taxon>
        <taxon>Actinomycetota</taxon>
        <taxon>Actinomycetes</taxon>
        <taxon>Kitasatosporales</taxon>
        <taxon>Streptomycetaceae</taxon>
        <taxon>Streptomyces</taxon>
    </lineage>
</organism>
<dbReference type="AlphaFoldDB" id="A0A7H8N5N6"/>
<sequence>MAERWQIEVDQGRCIGSGLCVGETPDVFRLGATRRSEPIEAEVDACERVLDAAESCPVEAVSLRLGSGEPVFPPAD</sequence>
<dbReference type="PANTHER" id="PTHR36923:SF3">
    <property type="entry name" value="FERREDOXIN"/>
    <property type="match status" value="1"/>
</dbReference>
<protein>
    <recommendedName>
        <fullName evidence="8">Ferredoxin</fullName>
    </recommendedName>
</protein>
<comment type="function">
    <text evidence="8">Ferredoxins are iron-sulfur proteins that transfer electrons in a wide variety of metabolic reactions.</text>
</comment>
<evidence type="ECO:0000256" key="3">
    <source>
        <dbReference type="ARBA" id="ARBA00022723"/>
    </source>
</evidence>
<proteinExistence type="predicted"/>
<keyword evidence="11" id="KW-1185">Reference proteome</keyword>
<evidence type="ECO:0000256" key="5">
    <source>
        <dbReference type="ARBA" id="ARBA00023004"/>
    </source>
</evidence>
<dbReference type="RefSeq" id="WP_176161370.1">
    <property type="nucleotide sequence ID" value="NZ_CP054929.1"/>
</dbReference>
<keyword evidence="7" id="KW-0003">3Fe-4S</keyword>
<dbReference type="InterPro" id="IPR017896">
    <property type="entry name" value="4Fe4S_Fe-S-bd"/>
</dbReference>
<comment type="cofactor">
    <cofactor evidence="1">
        <name>[3Fe-4S] cluster</name>
        <dbReference type="ChEBI" id="CHEBI:21137"/>
    </cofactor>
</comment>
<reference evidence="10 11" key="1">
    <citation type="submission" date="2020-06" db="EMBL/GenBank/DDBJ databases">
        <title>Genome mining for natural products.</title>
        <authorList>
            <person name="Zhang B."/>
            <person name="Shi J."/>
            <person name="Ge H."/>
        </authorList>
    </citation>
    <scope>NUCLEOTIDE SEQUENCE [LARGE SCALE GENOMIC DNA]</scope>
    <source>
        <strain evidence="10 11">NA00687</strain>
    </source>
</reference>